<name>G4P0W3_BACS4</name>
<sequence>MKTGFQKTFCDRETTAFLAALPALSPKAAALASDELPCAEKDCDLP</sequence>
<gene>
    <name evidence="1" type="ordered locus">GYO_3717</name>
</gene>
<dbReference type="AlphaFoldDB" id="G4P0W3"/>
<proteinExistence type="predicted"/>
<dbReference type="STRING" id="1052585.GYO_3717"/>
<dbReference type="KEGG" id="bst:GYO_3717"/>
<protein>
    <submittedName>
        <fullName evidence="1">Uncharacterized protein</fullName>
    </submittedName>
</protein>
<keyword evidence="2" id="KW-1185">Reference proteome</keyword>
<evidence type="ECO:0000313" key="1">
    <source>
        <dbReference type="EMBL" id="AEP88292.1"/>
    </source>
</evidence>
<dbReference type="EMBL" id="CP002905">
    <property type="protein sequence ID" value="AEP88292.1"/>
    <property type="molecule type" value="Genomic_DNA"/>
</dbReference>
<organism evidence="1 2">
    <name type="scientific">Bacillus spizizenii (strain DSM 15029 / JCM 12233 / NBRC 101239 / NRRL B-23049 / TU-B-10)</name>
    <name type="common">Bacillus subtilis subsp. spizizenii</name>
    <dbReference type="NCBI Taxonomy" id="1052585"/>
    <lineage>
        <taxon>Bacteria</taxon>
        <taxon>Bacillati</taxon>
        <taxon>Bacillota</taxon>
        <taxon>Bacilli</taxon>
        <taxon>Bacillales</taxon>
        <taxon>Bacillaceae</taxon>
        <taxon>Bacillus</taxon>
    </lineage>
</organism>
<accession>G4P0W3</accession>
<evidence type="ECO:0000313" key="2">
    <source>
        <dbReference type="Proteomes" id="UP000002651"/>
    </source>
</evidence>
<reference evidence="1 2" key="1">
    <citation type="journal article" date="2012" name="J. Bacteriol.">
        <title>Whole-genome sequences of Bacillus subtilis and close relatives.</title>
        <authorList>
            <person name="Earl A.M."/>
            <person name="Eppinger M."/>
            <person name="Fricke W.F."/>
            <person name="Rosovitz M.J."/>
            <person name="Rasko D.A."/>
            <person name="Daugherty S."/>
            <person name="Losick R."/>
            <person name="Kolter R."/>
            <person name="Ravel J."/>
        </authorList>
    </citation>
    <scope>NUCLEOTIDE SEQUENCE [LARGE SCALE GENOMIC DNA]</scope>
    <source>
        <strain evidence="2">DSM 15029 / JCM 12233 / NBRC 101239 / NRRL B-23049 / TU-B-10</strain>
    </source>
</reference>
<dbReference type="Proteomes" id="UP000002651">
    <property type="component" value="Chromosome"/>
</dbReference>
<dbReference type="HOGENOM" id="CLU_3180343_0_0_9"/>